<dbReference type="InterPro" id="IPR036464">
    <property type="entry name" value="Rubisco_LSMT_subst-bd_sf"/>
</dbReference>
<dbReference type="Gene3D" id="3.90.1410.10">
    <property type="entry name" value="set domain protein methyltransferase, domain 1"/>
    <property type="match status" value="1"/>
</dbReference>
<protein>
    <recommendedName>
        <fullName evidence="6">SET domain-containing protein</fullName>
    </recommendedName>
</protein>
<evidence type="ECO:0000256" key="4">
    <source>
        <dbReference type="SAM" id="MobiDB-lite"/>
    </source>
</evidence>
<evidence type="ECO:0000256" key="5">
    <source>
        <dbReference type="SAM" id="SignalP"/>
    </source>
</evidence>
<accession>A0A7R9U3A1</accession>
<dbReference type="Pfam" id="PF09273">
    <property type="entry name" value="Rubis-subs-bind"/>
    <property type="match status" value="2"/>
</dbReference>
<dbReference type="InterPro" id="IPR050600">
    <property type="entry name" value="SETD3_SETD6_MTase"/>
</dbReference>
<keyword evidence="5" id="KW-0732">Signal</keyword>
<feature type="chain" id="PRO_5030750735" description="SET domain-containing protein" evidence="5">
    <location>
        <begin position="22"/>
        <end position="560"/>
    </location>
</feature>
<dbReference type="PROSITE" id="PS50280">
    <property type="entry name" value="SET"/>
    <property type="match status" value="1"/>
</dbReference>
<dbReference type="CDD" id="cd19179">
    <property type="entry name" value="SET_RBCMT"/>
    <property type="match status" value="1"/>
</dbReference>
<evidence type="ECO:0000256" key="1">
    <source>
        <dbReference type="ARBA" id="ARBA00022603"/>
    </source>
</evidence>
<feature type="domain" description="SET" evidence="6">
    <location>
        <begin position="87"/>
        <end position="318"/>
    </location>
</feature>
<dbReference type="GO" id="GO:0032259">
    <property type="term" value="P:methylation"/>
    <property type="evidence" value="ECO:0007669"/>
    <property type="project" value="UniProtKB-KW"/>
</dbReference>
<proteinExistence type="predicted"/>
<feature type="region of interest" description="Disordered" evidence="4">
    <location>
        <begin position="32"/>
        <end position="52"/>
    </location>
</feature>
<dbReference type="PANTHER" id="PTHR13271">
    <property type="entry name" value="UNCHARACTERIZED PUTATIVE METHYLTRANSFERASE"/>
    <property type="match status" value="1"/>
</dbReference>
<keyword evidence="2" id="KW-0808">Transferase</keyword>
<name>A0A7R9U3A1_9STRA</name>
<dbReference type="AlphaFoldDB" id="A0A7R9U3A1"/>
<dbReference type="Gene3D" id="3.90.1420.10">
    <property type="entry name" value="Rubisco LSMT, substrate-binding domain"/>
    <property type="match status" value="1"/>
</dbReference>
<dbReference type="InterPro" id="IPR001214">
    <property type="entry name" value="SET_dom"/>
</dbReference>
<dbReference type="EMBL" id="HBEA01003645">
    <property type="protein sequence ID" value="CAD8253253.1"/>
    <property type="molecule type" value="Transcribed_RNA"/>
</dbReference>
<dbReference type="SUPFAM" id="SSF81822">
    <property type="entry name" value="RuBisCo LSMT C-terminal, substrate-binding domain"/>
    <property type="match status" value="2"/>
</dbReference>
<organism evidence="7">
    <name type="scientific">Pinguiococcus pyrenoidosus</name>
    <dbReference type="NCBI Taxonomy" id="172671"/>
    <lineage>
        <taxon>Eukaryota</taxon>
        <taxon>Sar</taxon>
        <taxon>Stramenopiles</taxon>
        <taxon>Ochrophyta</taxon>
        <taxon>Pinguiophyceae</taxon>
        <taxon>Pinguiochrysidales</taxon>
        <taxon>Pinguiochrysidaceae</taxon>
        <taxon>Pinguiococcus</taxon>
    </lineage>
</organism>
<dbReference type="PANTHER" id="PTHR13271:SF123">
    <property type="entry name" value="RIBULOSE-1,5-BISPHOSPHATE CARBOXYLASE_OXYGENASE SMALL SUBUNIT N-METHYLTRANSFERASE I-RELATED"/>
    <property type="match status" value="1"/>
</dbReference>
<evidence type="ECO:0000256" key="2">
    <source>
        <dbReference type="ARBA" id="ARBA00022679"/>
    </source>
</evidence>
<dbReference type="SUPFAM" id="SSF82199">
    <property type="entry name" value="SET domain"/>
    <property type="match status" value="1"/>
</dbReference>
<dbReference type="InterPro" id="IPR046341">
    <property type="entry name" value="SET_dom_sf"/>
</dbReference>
<reference evidence="7" key="1">
    <citation type="submission" date="2021-01" db="EMBL/GenBank/DDBJ databases">
        <authorList>
            <person name="Corre E."/>
            <person name="Pelletier E."/>
            <person name="Niang G."/>
            <person name="Scheremetjew M."/>
            <person name="Finn R."/>
            <person name="Kale V."/>
            <person name="Holt S."/>
            <person name="Cochrane G."/>
            <person name="Meng A."/>
            <person name="Brown T."/>
            <person name="Cohen L."/>
        </authorList>
    </citation>
    <scope>NUCLEOTIDE SEQUENCE</scope>
    <source>
        <strain evidence="7">CCMP2078</strain>
    </source>
</reference>
<evidence type="ECO:0000256" key="3">
    <source>
        <dbReference type="ARBA" id="ARBA00022691"/>
    </source>
</evidence>
<dbReference type="InterPro" id="IPR044431">
    <property type="entry name" value="SET_RBCMT"/>
</dbReference>
<keyword evidence="3" id="KW-0949">S-adenosyl-L-methionine</keyword>
<dbReference type="Pfam" id="PF00856">
    <property type="entry name" value="SET"/>
    <property type="match status" value="1"/>
</dbReference>
<keyword evidence="1" id="KW-0489">Methyltransferase</keyword>
<evidence type="ECO:0000313" key="7">
    <source>
        <dbReference type="EMBL" id="CAD8253253.1"/>
    </source>
</evidence>
<gene>
    <name evidence="7" type="ORF">PPYR1160_LOCUS2745</name>
</gene>
<dbReference type="InterPro" id="IPR015353">
    <property type="entry name" value="Rubisco_LSMT_subst-bd"/>
</dbReference>
<sequence length="560" mass="63126">MRIMPWSAVLAALLTASRTAAFGPRRLSSLRMSTEGQPVRKMQGLGPRTTQDPRITANTRLLDWLSSGGVHVEDASDWGKAPHPLAISIETFDSDNTEPSGRGLLARREISEGEELLVVPFKLCMTKDSAVEAFPEVASFVEELDDFLAIALLLMKERALGKKSFWRPYFEVLPSLQEVNPTFAWGEEELKALDGSPLLKATRSMQNKLQTEWSTLQEGVMKARPDLFPEDVFQYDYFVWAFTMLFSRAVRIRSLERGETLAMVPYADLINHSPFSNAFIDGRSPAGLDKMFNLAEDEVVLYSDRSYKSMEQVVISYGQKSNAELLLLYGFALDRNPYNSVDIALGLIDEQVSDETELDEVELKLLKAKRKFLDLRGRRDEAAFPLYADRYPEELLEYLRLLNISGDDFAKLLAQSRRLAGAGAAKKLARAAASLVEDTTKAQTKATVKIGEEELRAVKEVVAEMSVDEMSNALANIDFREYLSPENEESTLLSLKKATEAALERYPTTEQQDEAMMLDGALFRKLPREVRMSIRQRRGEKQILHRTLEVLGKDIARMQV</sequence>
<evidence type="ECO:0000259" key="6">
    <source>
        <dbReference type="PROSITE" id="PS50280"/>
    </source>
</evidence>
<feature type="signal peptide" evidence="5">
    <location>
        <begin position="1"/>
        <end position="21"/>
    </location>
</feature>
<dbReference type="GO" id="GO:0016279">
    <property type="term" value="F:protein-lysine N-methyltransferase activity"/>
    <property type="evidence" value="ECO:0007669"/>
    <property type="project" value="InterPro"/>
</dbReference>